<protein>
    <submittedName>
        <fullName evidence="2">Uncharacterized protein</fullName>
    </submittedName>
</protein>
<feature type="non-terminal residue" evidence="2">
    <location>
        <position position="1"/>
    </location>
</feature>
<feature type="non-terminal residue" evidence="2">
    <location>
        <position position="98"/>
    </location>
</feature>
<name>A0A392SSD7_9FABA</name>
<comment type="caution">
    <text evidence="2">The sequence shown here is derived from an EMBL/GenBank/DDBJ whole genome shotgun (WGS) entry which is preliminary data.</text>
</comment>
<evidence type="ECO:0000313" key="3">
    <source>
        <dbReference type="Proteomes" id="UP000265520"/>
    </source>
</evidence>
<accession>A0A392SSD7</accession>
<feature type="region of interest" description="Disordered" evidence="1">
    <location>
        <begin position="73"/>
        <end position="98"/>
    </location>
</feature>
<dbReference type="AlphaFoldDB" id="A0A392SSD7"/>
<dbReference type="EMBL" id="LXQA010437252">
    <property type="protein sequence ID" value="MCI51788.1"/>
    <property type="molecule type" value="Genomic_DNA"/>
</dbReference>
<organism evidence="2 3">
    <name type="scientific">Trifolium medium</name>
    <dbReference type="NCBI Taxonomy" id="97028"/>
    <lineage>
        <taxon>Eukaryota</taxon>
        <taxon>Viridiplantae</taxon>
        <taxon>Streptophyta</taxon>
        <taxon>Embryophyta</taxon>
        <taxon>Tracheophyta</taxon>
        <taxon>Spermatophyta</taxon>
        <taxon>Magnoliopsida</taxon>
        <taxon>eudicotyledons</taxon>
        <taxon>Gunneridae</taxon>
        <taxon>Pentapetalae</taxon>
        <taxon>rosids</taxon>
        <taxon>fabids</taxon>
        <taxon>Fabales</taxon>
        <taxon>Fabaceae</taxon>
        <taxon>Papilionoideae</taxon>
        <taxon>50 kb inversion clade</taxon>
        <taxon>NPAAA clade</taxon>
        <taxon>Hologalegina</taxon>
        <taxon>IRL clade</taxon>
        <taxon>Trifolieae</taxon>
        <taxon>Trifolium</taxon>
    </lineage>
</organism>
<evidence type="ECO:0000256" key="1">
    <source>
        <dbReference type="SAM" id="MobiDB-lite"/>
    </source>
</evidence>
<proteinExistence type="predicted"/>
<dbReference type="Proteomes" id="UP000265520">
    <property type="component" value="Unassembled WGS sequence"/>
</dbReference>
<keyword evidence="3" id="KW-1185">Reference proteome</keyword>
<feature type="compositionally biased region" description="Polar residues" evidence="1">
    <location>
        <begin position="73"/>
        <end position="85"/>
    </location>
</feature>
<reference evidence="2 3" key="1">
    <citation type="journal article" date="2018" name="Front. Plant Sci.">
        <title>Red Clover (Trifolium pratense) and Zigzag Clover (T. medium) - A Picture of Genomic Similarities and Differences.</title>
        <authorList>
            <person name="Dluhosova J."/>
            <person name="Istvanek J."/>
            <person name="Nedelnik J."/>
            <person name="Repkova J."/>
        </authorList>
    </citation>
    <scope>NUCLEOTIDE SEQUENCE [LARGE SCALE GENOMIC DNA]</scope>
    <source>
        <strain evidence="3">cv. 10/8</strain>
        <tissue evidence="2">Leaf</tissue>
    </source>
</reference>
<evidence type="ECO:0000313" key="2">
    <source>
        <dbReference type="EMBL" id="MCI51788.1"/>
    </source>
</evidence>
<sequence>IVNLLQQHNTRLLDVERTQDFISAEIATGIEDIRKRQHNIILEEQLKAHNHNQLETPTNGSKNRSLAIKATITTGAESSHTSPSHCQDKGDSSCNRHH</sequence>